<evidence type="ECO:0000313" key="1">
    <source>
        <dbReference type="EMBL" id="PYH79807.1"/>
    </source>
</evidence>
<dbReference type="GeneID" id="37132642"/>
<reference evidence="1 2" key="1">
    <citation type="submission" date="2016-12" db="EMBL/GenBank/DDBJ databases">
        <title>The genomes of Aspergillus section Nigri reveals drivers in fungal speciation.</title>
        <authorList>
            <consortium name="DOE Joint Genome Institute"/>
            <person name="Vesth T.C."/>
            <person name="Nybo J."/>
            <person name="Theobald S."/>
            <person name="Brandl J."/>
            <person name="Frisvad J.C."/>
            <person name="Nielsen K.F."/>
            <person name="Lyhne E.K."/>
            <person name="Kogle M.E."/>
            <person name="Kuo A."/>
            <person name="Riley R."/>
            <person name="Clum A."/>
            <person name="Nolan M."/>
            <person name="Lipzen A."/>
            <person name="Salamov A."/>
            <person name="Henrissat B."/>
            <person name="Wiebenga A."/>
            <person name="De Vries R.P."/>
            <person name="Grigoriev I.V."/>
            <person name="Mortensen U.H."/>
            <person name="Andersen M.R."/>
            <person name="Baker S.E."/>
        </authorList>
    </citation>
    <scope>NUCLEOTIDE SEQUENCE [LARGE SCALE GENOMIC DNA]</scope>
    <source>
        <strain evidence="1 2">CBS 121591</strain>
    </source>
</reference>
<gene>
    <name evidence="1" type="ORF">BO82DRAFT_123537</name>
</gene>
<name>A0A319C7G1_9EURO</name>
<organism evidence="1 2">
    <name type="scientific">Aspergillus uvarum CBS 121591</name>
    <dbReference type="NCBI Taxonomy" id="1448315"/>
    <lineage>
        <taxon>Eukaryota</taxon>
        <taxon>Fungi</taxon>
        <taxon>Dikarya</taxon>
        <taxon>Ascomycota</taxon>
        <taxon>Pezizomycotina</taxon>
        <taxon>Eurotiomycetes</taxon>
        <taxon>Eurotiomycetidae</taxon>
        <taxon>Eurotiales</taxon>
        <taxon>Aspergillaceae</taxon>
        <taxon>Aspergillus</taxon>
        <taxon>Aspergillus subgen. Circumdati</taxon>
    </lineage>
</organism>
<dbReference type="VEuPathDB" id="FungiDB:BO82DRAFT_123537"/>
<sequence length="161" mass="18344">MEGGPGESEKQPAYKDTMATGCSFLLLELELTLCSSRCESTRYPKGNRNHVREDGQGSLQDFPRQLVWGRRMRRKKEEMVRNHQSNSLTLSALSEFGQEEMNFDTCLDDNNEFQPCPGRSIGHSTTVIRLSHSQPPFLIDDCEDRLQGCRYDPNVRRGSLS</sequence>
<dbReference type="AlphaFoldDB" id="A0A319C7G1"/>
<accession>A0A319C7G1</accession>
<protein>
    <submittedName>
        <fullName evidence="1">Uncharacterized protein</fullName>
    </submittedName>
</protein>
<dbReference type="RefSeq" id="XP_025490007.1">
    <property type="nucleotide sequence ID" value="XM_025629901.1"/>
</dbReference>
<proteinExistence type="predicted"/>
<dbReference type="Proteomes" id="UP000248340">
    <property type="component" value="Unassembled WGS sequence"/>
</dbReference>
<dbReference type="EMBL" id="KZ821715">
    <property type="protein sequence ID" value="PYH79807.1"/>
    <property type="molecule type" value="Genomic_DNA"/>
</dbReference>
<evidence type="ECO:0000313" key="2">
    <source>
        <dbReference type="Proteomes" id="UP000248340"/>
    </source>
</evidence>
<keyword evidence="2" id="KW-1185">Reference proteome</keyword>